<feature type="transmembrane region" description="Helical" evidence="6">
    <location>
        <begin position="204"/>
        <end position="226"/>
    </location>
</feature>
<dbReference type="OrthoDB" id="1705903at2"/>
<dbReference type="InterPro" id="IPR027022">
    <property type="entry name" value="ABC_permease_BceB-typ"/>
</dbReference>
<dbReference type="InterPro" id="IPR052536">
    <property type="entry name" value="ABC-4_Integral_Memb_Prot"/>
</dbReference>
<organism evidence="8 9">
    <name type="scientific">Enterococcus italicus (strain DSM 15952 / CCUG 50447 / LMG 22039 / TP 1.5)</name>
    <dbReference type="NCBI Taxonomy" id="888064"/>
    <lineage>
        <taxon>Bacteria</taxon>
        <taxon>Bacillati</taxon>
        <taxon>Bacillota</taxon>
        <taxon>Bacilli</taxon>
        <taxon>Lactobacillales</taxon>
        <taxon>Enterococcaceae</taxon>
        <taxon>Enterococcus</taxon>
    </lineage>
</organism>
<protein>
    <recommendedName>
        <fullName evidence="7">ABC3 transporter permease C-terminal domain-containing protein</fullName>
    </recommendedName>
</protein>
<feature type="transmembrane region" description="Helical" evidence="6">
    <location>
        <begin position="298"/>
        <end position="322"/>
    </location>
</feature>
<dbReference type="eggNOG" id="COG0577">
    <property type="taxonomic scope" value="Bacteria"/>
</dbReference>
<dbReference type="AlphaFoldDB" id="E6LCQ1"/>
<evidence type="ECO:0000313" key="9">
    <source>
        <dbReference type="Proteomes" id="UP000010296"/>
    </source>
</evidence>
<evidence type="ECO:0000313" key="8">
    <source>
        <dbReference type="EMBL" id="EFU75093.1"/>
    </source>
</evidence>
<proteinExistence type="inferred from homology"/>
<gene>
    <name evidence="8" type="ORF">HMPREF9088_0141</name>
</gene>
<sequence length="690" mass="78788">MLTKILLRSFSKQLRAYMVYFLCILTAVMIFYSFGAMTYDQPIVRSVKQDVQLAGVLSFGNIVVAMVVLAFMLSANHFFFQQRKNELGIYQLFGMKKVQIVTMFLLETILLNVFSLVTGMLMGLLFSKLFTMILIKAMGLNIASVFFISWVSVRNTILVFLFALFVTSMQNIWLLRGKTLTPLLQAEKEGFYSSKYWGFSRRMMACLGVIFISIGYYVSIHFLAILEGYIKETEDFSAIFWLPILIFALCIAGTFLFYAYTLPRVFDLIARRKRMKYRSLYGFMLGSIRFQVHKSWRILSFVTVIVGFAILFIGTASGLFALSYRLNAMENPTMFQVTPQKEAKLTQLIADEDGVISAEEKVTFKLTGVYLKQKLAAIDKKFVGQANLVNLVSLSEYQQVQRLFPDAPRIDQLSNQETVFFNQDFLISRKLSTYDRTVQLFQGETLTMTAMYGDYFGNNMLRYSENLLVVTDAVCQRITGYTHQLIYLNASGLNQATFQTAYEKQLKEEWIEPLYYAIDYKNQALTGTIQSEKLTTTNDNTYNYYSGEALRLSSTNRYPRMRLARREGGLFIFVSVFVGGIILVSTASSLIVRQFSRAEEEQANFRLLKNLGVSEKERRRAIYFSNAGIFFPVILLATTHGSVAVYTVVQLLPGASYWLVYLFGLLAIVSFSLFYVLSAVISIRITEQSS</sequence>
<feature type="transmembrane region" description="Helical" evidence="6">
    <location>
        <begin position="658"/>
        <end position="685"/>
    </location>
</feature>
<evidence type="ECO:0000256" key="1">
    <source>
        <dbReference type="ARBA" id="ARBA00004651"/>
    </source>
</evidence>
<feature type="transmembrane region" description="Helical" evidence="6">
    <location>
        <begin position="51"/>
        <end position="80"/>
    </location>
</feature>
<evidence type="ECO:0000259" key="7">
    <source>
        <dbReference type="Pfam" id="PF02687"/>
    </source>
</evidence>
<feature type="transmembrane region" description="Helical" evidence="6">
    <location>
        <begin position="157"/>
        <end position="175"/>
    </location>
</feature>
<dbReference type="RefSeq" id="WP_007207162.1">
    <property type="nucleotide sequence ID" value="NZ_GL622241.1"/>
</dbReference>
<dbReference type="HOGENOM" id="CLU_022800_2_0_9"/>
<dbReference type="PANTHER" id="PTHR46795:SF3">
    <property type="entry name" value="ABC TRANSPORTER PERMEASE"/>
    <property type="match status" value="1"/>
</dbReference>
<feature type="transmembrane region" description="Helical" evidence="6">
    <location>
        <begin position="621"/>
        <end position="646"/>
    </location>
</feature>
<feature type="transmembrane region" description="Helical" evidence="6">
    <location>
        <begin position="17"/>
        <end position="39"/>
    </location>
</feature>
<dbReference type="GO" id="GO:0055085">
    <property type="term" value="P:transmembrane transport"/>
    <property type="evidence" value="ECO:0007669"/>
    <property type="project" value="UniProtKB-UniRule"/>
</dbReference>
<dbReference type="InterPro" id="IPR003838">
    <property type="entry name" value="ABC3_permease_C"/>
</dbReference>
<comment type="subcellular location">
    <subcellularLocation>
        <location evidence="1 6">Cell membrane</location>
        <topology evidence="1 6">Multi-pass membrane protein</topology>
    </subcellularLocation>
</comment>
<accession>E6LCQ1</accession>
<dbReference type="EMBL" id="AEPV01000003">
    <property type="protein sequence ID" value="EFU75093.1"/>
    <property type="molecule type" value="Genomic_DNA"/>
</dbReference>
<keyword evidence="4 6" id="KW-1133">Transmembrane helix</keyword>
<evidence type="ECO:0000256" key="5">
    <source>
        <dbReference type="ARBA" id="ARBA00023136"/>
    </source>
</evidence>
<keyword evidence="3 6" id="KW-0812">Transmembrane</keyword>
<comment type="similarity">
    <text evidence="6">Belongs to the ABC-4 integral membrane protein family.</text>
</comment>
<keyword evidence="5 6" id="KW-0472">Membrane</keyword>
<evidence type="ECO:0000256" key="4">
    <source>
        <dbReference type="ARBA" id="ARBA00022989"/>
    </source>
</evidence>
<feature type="transmembrane region" description="Helical" evidence="6">
    <location>
        <begin position="100"/>
        <end position="126"/>
    </location>
</feature>
<feature type="transmembrane region" description="Helical" evidence="6">
    <location>
        <begin position="570"/>
        <end position="592"/>
    </location>
</feature>
<dbReference type="Pfam" id="PF02687">
    <property type="entry name" value="FtsX"/>
    <property type="match status" value="1"/>
</dbReference>
<evidence type="ECO:0000256" key="3">
    <source>
        <dbReference type="ARBA" id="ARBA00022692"/>
    </source>
</evidence>
<evidence type="ECO:0000256" key="2">
    <source>
        <dbReference type="ARBA" id="ARBA00022475"/>
    </source>
</evidence>
<dbReference type="STRING" id="888064.HMPREF9088_0141"/>
<dbReference type="Proteomes" id="UP000010296">
    <property type="component" value="Unassembled WGS sequence"/>
</dbReference>
<dbReference type="GO" id="GO:0005886">
    <property type="term" value="C:plasma membrane"/>
    <property type="evidence" value="ECO:0007669"/>
    <property type="project" value="UniProtKB-SubCell"/>
</dbReference>
<evidence type="ECO:0000256" key="6">
    <source>
        <dbReference type="PIRNR" id="PIRNR018968"/>
    </source>
</evidence>
<keyword evidence="9" id="KW-1185">Reference proteome</keyword>
<feature type="domain" description="ABC3 transporter permease C-terminal" evidence="7">
    <location>
        <begin position="62"/>
        <end position="178"/>
    </location>
</feature>
<dbReference type="PIRSF" id="PIRSF018968">
    <property type="entry name" value="ABC_permease_BceB"/>
    <property type="match status" value="1"/>
</dbReference>
<keyword evidence="6" id="KW-0813">Transport</keyword>
<keyword evidence="2 6" id="KW-1003">Cell membrane</keyword>
<dbReference type="PANTHER" id="PTHR46795">
    <property type="entry name" value="ABC TRANSPORTER PERMEASE-RELATED-RELATED"/>
    <property type="match status" value="1"/>
</dbReference>
<reference evidence="8 9" key="1">
    <citation type="submission" date="2010-12" db="EMBL/GenBank/DDBJ databases">
        <authorList>
            <person name="Muzny D."/>
            <person name="Qin X."/>
            <person name="Deng J."/>
            <person name="Jiang H."/>
            <person name="Liu Y."/>
            <person name="Qu J."/>
            <person name="Song X.-Z."/>
            <person name="Zhang L."/>
            <person name="Thornton R."/>
            <person name="Coyle M."/>
            <person name="Francisco L."/>
            <person name="Jackson L."/>
            <person name="Javaid M."/>
            <person name="Korchina V."/>
            <person name="Kovar C."/>
            <person name="Mata R."/>
            <person name="Mathew T."/>
            <person name="Ngo R."/>
            <person name="Nguyen L."/>
            <person name="Nguyen N."/>
            <person name="Okwuonu G."/>
            <person name="Ongeri F."/>
            <person name="Pham C."/>
            <person name="Simmons D."/>
            <person name="Wilczek-Boney K."/>
            <person name="Hale W."/>
            <person name="Jakkamsetti A."/>
            <person name="Pham P."/>
            <person name="Ruth R."/>
            <person name="San Lucas F."/>
            <person name="Warren J."/>
            <person name="Zhang J."/>
            <person name="Zhao Z."/>
            <person name="Zhou C."/>
            <person name="Zhu D."/>
            <person name="Lee S."/>
            <person name="Bess C."/>
            <person name="Blankenburg K."/>
            <person name="Forbes L."/>
            <person name="Fu Q."/>
            <person name="Gubbala S."/>
            <person name="Hirani K."/>
            <person name="Jayaseelan J.C."/>
            <person name="Lara F."/>
            <person name="Munidasa M."/>
            <person name="Palculict T."/>
            <person name="Patil S."/>
            <person name="Pu L.-L."/>
            <person name="Saada N."/>
            <person name="Tang L."/>
            <person name="Weissenberger G."/>
            <person name="Zhu Y."/>
            <person name="Hemphill L."/>
            <person name="Shang Y."/>
            <person name="Youmans B."/>
            <person name="Ayvaz T."/>
            <person name="Ross M."/>
            <person name="Santibanez J."/>
            <person name="Aqrawi P."/>
            <person name="Gross S."/>
            <person name="Joshi V."/>
            <person name="Fowler G."/>
            <person name="Nazareth L."/>
            <person name="Reid J."/>
            <person name="Worley K."/>
            <person name="Petrosino J."/>
            <person name="Highlander S."/>
            <person name="Gibbs R."/>
        </authorList>
    </citation>
    <scope>NUCLEOTIDE SEQUENCE [LARGE SCALE GENOMIC DNA]</scope>
    <source>
        <strain evidence="9">DSM 15952 / CCUG 50447 / LMG 22039 / TP 1.5</strain>
    </source>
</reference>
<name>E6LCQ1_ENTI1</name>
<feature type="transmembrane region" description="Helical" evidence="6">
    <location>
        <begin position="238"/>
        <end position="263"/>
    </location>
</feature>
<comment type="caution">
    <text evidence="8">The sequence shown here is derived from an EMBL/GenBank/DDBJ whole genome shotgun (WGS) entry which is preliminary data.</text>
</comment>